<gene>
    <name evidence="2" type="ORF">V6N12_024289</name>
</gene>
<evidence type="ECO:0000256" key="1">
    <source>
        <dbReference type="SAM" id="MobiDB-lite"/>
    </source>
</evidence>
<name>A0ABR2G050_9ROSI</name>
<keyword evidence="3" id="KW-1185">Reference proteome</keyword>
<feature type="compositionally biased region" description="Pro residues" evidence="1">
    <location>
        <begin position="55"/>
        <end position="65"/>
    </location>
</feature>
<sequence length="111" mass="12105">MKSNNAAMELKMSIRRDSSTPPPMIGKIGPYTVFITPPSTPSPTEPPVFQSPTKAPSPSPSPPAQSPTQQFDKSLLTSESYSDGSFLGFLKNAAFKLQNDISPLFKEIFWV</sequence>
<evidence type="ECO:0000313" key="2">
    <source>
        <dbReference type="EMBL" id="KAK8589899.1"/>
    </source>
</evidence>
<dbReference type="EMBL" id="JBBPBM010000004">
    <property type="protein sequence ID" value="KAK8589899.1"/>
    <property type="molecule type" value="Genomic_DNA"/>
</dbReference>
<dbReference type="Proteomes" id="UP001472677">
    <property type="component" value="Unassembled WGS sequence"/>
</dbReference>
<dbReference type="PANTHER" id="PTHR37376:SF1">
    <property type="entry name" value="EXPRESSED PROTEIN"/>
    <property type="match status" value="1"/>
</dbReference>
<proteinExistence type="predicted"/>
<accession>A0ABR2G050</accession>
<dbReference type="PANTHER" id="PTHR37376">
    <property type="entry name" value="EXPRESSED PROTEIN"/>
    <property type="match status" value="1"/>
</dbReference>
<protein>
    <submittedName>
        <fullName evidence="2">Uncharacterized protein</fullName>
    </submittedName>
</protein>
<reference evidence="2 3" key="1">
    <citation type="journal article" date="2024" name="G3 (Bethesda)">
        <title>Genome assembly of Hibiscus sabdariffa L. provides insights into metabolisms of medicinal natural products.</title>
        <authorList>
            <person name="Kim T."/>
        </authorList>
    </citation>
    <scope>NUCLEOTIDE SEQUENCE [LARGE SCALE GENOMIC DNA]</scope>
    <source>
        <strain evidence="2">TK-2024</strain>
        <tissue evidence="2">Old leaves</tissue>
    </source>
</reference>
<feature type="region of interest" description="Disordered" evidence="1">
    <location>
        <begin position="1"/>
        <end position="75"/>
    </location>
</feature>
<organism evidence="2 3">
    <name type="scientific">Hibiscus sabdariffa</name>
    <name type="common">roselle</name>
    <dbReference type="NCBI Taxonomy" id="183260"/>
    <lineage>
        <taxon>Eukaryota</taxon>
        <taxon>Viridiplantae</taxon>
        <taxon>Streptophyta</taxon>
        <taxon>Embryophyta</taxon>
        <taxon>Tracheophyta</taxon>
        <taxon>Spermatophyta</taxon>
        <taxon>Magnoliopsida</taxon>
        <taxon>eudicotyledons</taxon>
        <taxon>Gunneridae</taxon>
        <taxon>Pentapetalae</taxon>
        <taxon>rosids</taxon>
        <taxon>malvids</taxon>
        <taxon>Malvales</taxon>
        <taxon>Malvaceae</taxon>
        <taxon>Malvoideae</taxon>
        <taxon>Hibiscus</taxon>
    </lineage>
</organism>
<evidence type="ECO:0000313" key="3">
    <source>
        <dbReference type="Proteomes" id="UP001472677"/>
    </source>
</evidence>
<comment type="caution">
    <text evidence="2">The sequence shown here is derived from an EMBL/GenBank/DDBJ whole genome shotgun (WGS) entry which is preliminary data.</text>
</comment>